<keyword evidence="3 6" id="KW-0812">Transmembrane</keyword>
<feature type="transmembrane region" description="Helical" evidence="6">
    <location>
        <begin position="84"/>
        <end position="103"/>
    </location>
</feature>
<reference evidence="7" key="1">
    <citation type="submission" date="2021-10" db="EMBL/GenBank/DDBJ databases">
        <authorList>
            <person name="Criscuolo A."/>
        </authorList>
    </citation>
    <scope>NUCLEOTIDE SEQUENCE</scope>
    <source>
        <strain evidence="7">CIP111885</strain>
    </source>
</reference>
<dbReference type="InterPro" id="IPR002794">
    <property type="entry name" value="DUF92_TMEM19"/>
</dbReference>
<feature type="transmembrane region" description="Helical" evidence="6">
    <location>
        <begin position="153"/>
        <end position="177"/>
    </location>
</feature>
<evidence type="ECO:0000256" key="2">
    <source>
        <dbReference type="ARBA" id="ARBA00009012"/>
    </source>
</evidence>
<comment type="subcellular location">
    <subcellularLocation>
        <location evidence="1">Membrane</location>
        <topology evidence="1">Multi-pass membrane protein</topology>
    </subcellularLocation>
</comment>
<evidence type="ECO:0000256" key="6">
    <source>
        <dbReference type="SAM" id="Phobius"/>
    </source>
</evidence>
<dbReference type="PANTHER" id="PTHR13353">
    <property type="entry name" value="TRANSMEMBRANE PROTEIN 19"/>
    <property type="match status" value="1"/>
</dbReference>
<evidence type="ECO:0000313" key="7">
    <source>
        <dbReference type="EMBL" id="CAG9609372.1"/>
    </source>
</evidence>
<keyword evidence="5 6" id="KW-0472">Membrane</keyword>
<accession>A0A9C7LBP6</accession>
<organism evidence="7 8">
    <name type="scientific">Pseudoneobacillus rhizosphaerae</name>
    <dbReference type="NCBI Taxonomy" id="2880968"/>
    <lineage>
        <taxon>Bacteria</taxon>
        <taxon>Bacillati</taxon>
        <taxon>Bacillota</taxon>
        <taxon>Bacilli</taxon>
        <taxon>Bacillales</taxon>
        <taxon>Bacillaceae</taxon>
        <taxon>Pseudoneobacillus</taxon>
    </lineage>
</organism>
<name>A0A9C7LBP6_9BACI</name>
<feature type="transmembrane region" description="Helical" evidence="6">
    <location>
        <begin position="242"/>
        <end position="261"/>
    </location>
</feature>
<comment type="caution">
    <text evidence="7">The sequence shown here is derived from an EMBL/GenBank/DDBJ whole genome shotgun (WGS) entry which is preliminary data.</text>
</comment>
<dbReference type="EMBL" id="CAKJTG010000018">
    <property type="protein sequence ID" value="CAG9609372.1"/>
    <property type="molecule type" value="Genomic_DNA"/>
</dbReference>
<dbReference type="RefSeq" id="WP_230497605.1">
    <property type="nucleotide sequence ID" value="NZ_CAKJTG010000018.1"/>
</dbReference>
<sequence>MLMDLLIIFFIIIMAIVANKGQSLSRSGAIAATVVGGLIYQGLYLQGLLILGTFFCTSSFWSFYKSKLKKDLEEKHEKGSKRDWIQVFANGGVAALSSLLYYFTNDVIWVIAFLTSLASATGDTWSSEIGPLSKRPPLSVKSFKVVEAGTSGAISTLGTISAIVGVGVITIVGMYVLPITAKMAWIIFVFGILGNGIDTYLGAYFQRTYQCRICLLDTEKPIHCNEKARKIGGSTLLNNDGVNFLAGLFAPIFAILTYQILL</sequence>
<evidence type="ECO:0000256" key="4">
    <source>
        <dbReference type="ARBA" id="ARBA00022989"/>
    </source>
</evidence>
<protein>
    <recommendedName>
        <fullName evidence="9">DUF92 domain-containing protein</fullName>
    </recommendedName>
</protein>
<dbReference type="PANTHER" id="PTHR13353:SF5">
    <property type="entry name" value="TRANSMEMBRANE PROTEIN 19"/>
    <property type="match status" value="1"/>
</dbReference>
<keyword evidence="8" id="KW-1185">Reference proteome</keyword>
<evidence type="ECO:0008006" key="9">
    <source>
        <dbReference type="Google" id="ProtNLM"/>
    </source>
</evidence>
<evidence type="ECO:0000256" key="5">
    <source>
        <dbReference type="ARBA" id="ARBA00023136"/>
    </source>
</evidence>
<evidence type="ECO:0000256" key="1">
    <source>
        <dbReference type="ARBA" id="ARBA00004141"/>
    </source>
</evidence>
<evidence type="ECO:0000256" key="3">
    <source>
        <dbReference type="ARBA" id="ARBA00022692"/>
    </source>
</evidence>
<dbReference type="GO" id="GO:0016020">
    <property type="term" value="C:membrane"/>
    <property type="evidence" value="ECO:0007669"/>
    <property type="project" value="UniProtKB-SubCell"/>
</dbReference>
<evidence type="ECO:0000313" key="8">
    <source>
        <dbReference type="Proteomes" id="UP000789845"/>
    </source>
</evidence>
<feature type="transmembrane region" description="Helical" evidence="6">
    <location>
        <begin position="183"/>
        <end position="205"/>
    </location>
</feature>
<gene>
    <name evidence="7" type="ORF">NEOCIP111885_03114</name>
</gene>
<feature type="transmembrane region" description="Helical" evidence="6">
    <location>
        <begin position="109"/>
        <end position="132"/>
    </location>
</feature>
<comment type="similarity">
    <text evidence="2">Belongs to the TMEM19 family.</text>
</comment>
<dbReference type="Pfam" id="PF01940">
    <property type="entry name" value="DUF92"/>
    <property type="match status" value="1"/>
</dbReference>
<feature type="transmembrane region" description="Helical" evidence="6">
    <location>
        <begin position="41"/>
        <end position="64"/>
    </location>
</feature>
<keyword evidence="4 6" id="KW-1133">Transmembrane helix</keyword>
<proteinExistence type="inferred from homology"/>
<dbReference type="AlphaFoldDB" id="A0A9C7LBP6"/>
<dbReference type="Proteomes" id="UP000789845">
    <property type="component" value="Unassembled WGS sequence"/>
</dbReference>